<dbReference type="PANTHER" id="PTHR11109:SF7">
    <property type="entry name" value="GTP CYCLOHYDROLASE 1"/>
    <property type="match status" value="1"/>
</dbReference>
<dbReference type="InterPro" id="IPR043133">
    <property type="entry name" value="GTP-CH-I_C/QueF"/>
</dbReference>
<comment type="pathway">
    <text evidence="2">Cofactor biosynthesis; 7,8-dihydroneopterin triphosphate biosynthesis; 7,8-dihydroneopterin triphosphate from GTP: step 1/1.</text>
</comment>
<protein>
    <recommendedName>
        <fullName evidence="3">GTP cyclohydrolase I</fullName>
        <ecNumber evidence="3">3.5.4.16</ecNumber>
    </recommendedName>
</protein>
<comment type="caution">
    <text evidence="6">The sequence shown here is derived from an EMBL/GenBank/DDBJ whole genome shotgun (WGS) entry which is preliminary data.</text>
</comment>
<dbReference type="GO" id="GO:0046654">
    <property type="term" value="P:tetrahydrofolate biosynthetic process"/>
    <property type="evidence" value="ECO:0007669"/>
    <property type="project" value="InterPro"/>
</dbReference>
<dbReference type="EC" id="3.5.4.16" evidence="3"/>
<proteinExistence type="predicted"/>
<dbReference type="Gene3D" id="1.10.286.10">
    <property type="match status" value="1"/>
</dbReference>
<reference evidence="6" key="1">
    <citation type="journal article" date="2015" name="Nature">
        <title>Complex archaea that bridge the gap between prokaryotes and eukaryotes.</title>
        <authorList>
            <person name="Spang A."/>
            <person name="Saw J.H."/>
            <person name="Jorgensen S.L."/>
            <person name="Zaremba-Niedzwiedzka K."/>
            <person name="Martijn J."/>
            <person name="Lind A.E."/>
            <person name="van Eijk R."/>
            <person name="Schleper C."/>
            <person name="Guy L."/>
            <person name="Ettema T.J."/>
        </authorList>
    </citation>
    <scope>NUCLEOTIDE SEQUENCE</scope>
</reference>
<comment type="catalytic activity">
    <reaction evidence="1">
        <text>GTP + H2O = 7,8-dihydroneopterin 3'-triphosphate + formate + H(+)</text>
        <dbReference type="Rhea" id="RHEA:17473"/>
        <dbReference type="ChEBI" id="CHEBI:15377"/>
        <dbReference type="ChEBI" id="CHEBI:15378"/>
        <dbReference type="ChEBI" id="CHEBI:15740"/>
        <dbReference type="ChEBI" id="CHEBI:37565"/>
        <dbReference type="ChEBI" id="CHEBI:58462"/>
        <dbReference type="EC" id="3.5.4.16"/>
    </reaction>
</comment>
<dbReference type="AlphaFoldDB" id="A0A0F9Q0G6"/>
<accession>A0A0F9Q0G6</accession>
<dbReference type="UniPathway" id="UPA00848">
    <property type="reaction ID" value="UER00151"/>
</dbReference>
<dbReference type="GO" id="GO:0005525">
    <property type="term" value="F:GTP binding"/>
    <property type="evidence" value="ECO:0007669"/>
    <property type="project" value="TreeGrafter"/>
</dbReference>
<dbReference type="InterPro" id="IPR001474">
    <property type="entry name" value="GTP_CycHdrlase_I"/>
</dbReference>
<dbReference type="EMBL" id="LAZR01005559">
    <property type="protein sequence ID" value="KKM98932.1"/>
    <property type="molecule type" value="Genomic_DNA"/>
</dbReference>
<dbReference type="FunFam" id="3.30.1130.10:FF:000001">
    <property type="entry name" value="GTP cyclohydrolase 1"/>
    <property type="match status" value="1"/>
</dbReference>
<dbReference type="GO" id="GO:0006729">
    <property type="term" value="P:tetrahydrobiopterin biosynthetic process"/>
    <property type="evidence" value="ECO:0007669"/>
    <property type="project" value="TreeGrafter"/>
</dbReference>
<evidence type="ECO:0000256" key="3">
    <source>
        <dbReference type="ARBA" id="ARBA00012715"/>
    </source>
</evidence>
<gene>
    <name evidence="6" type="ORF">LCGC14_1152950</name>
</gene>
<organism evidence="6">
    <name type="scientific">marine sediment metagenome</name>
    <dbReference type="NCBI Taxonomy" id="412755"/>
    <lineage>
        <taxon>unclassified sequences</taxon>
        <taxon>metagenomes</taxon>
        <taxon>ecological metagenomes</taxon>
    </lineage>
</organism>
<dbReference type="GO" id="GO:0008270">
    <property type="term" value="F:zinc ion binding"/>
    <property type="evidence" value="ECO:0007669"/>
    <property type="project" value="TreeGrafter"/>
</dbReference>
<dbReference type="GO" id="GO:0005737">
    <property type="term" value="C:cytoplasm"/>
    <property type="evidence" value="ECO:0007669"/>
    <property type="project" value="TreeGrafter"/>
</dbReference>
<dbReference type="InterPro" id="IPR043134">
    <property type="entry name" value="GTP-CH-I_N"/>
</dbReference>
<keyword evidence="4" id="KW-0378">Hydrolase</keyword>
<name>A0A0F9Q0G6_9ZZZZ</name>
<dbReference type="Pfam" id="PF01227">
    <property type="entry name" value="GTP_cyclohydroI"/>
    <property type="match status" value="1"/>
</dbReference>
<evidence type="ECO:0000259" key="5">
    <source>
        <dbReference type="Pfam" id="PF01227"/>
    </source>
</evidence>
<dbReference type="Gene3D" id="3.30.1130.10">
    <property type="match status" value="1"/>
</dbReference>
<dbReference type="InterPro" id="IPR020602">
    <property type="entry name" value="GTP_CycHdrlase_I_dom"/>
</dbReference>
<dbReference type="GO" id="GO:0003934">
    <property type="term" value="F:GTP cyclohydrolase I activity"/>
    <property type="evidence" value="ECO:0007669"/>
    <property type="project" value="UniProtKB-EC"/>
</dbReference>
<dbReference type="PANTHER" id="PTHR11109">
    <property type="entry name" value="GTP CYCLOHYDROLASE I"/>
    <property type="match status" value="1"/>
</dbReference>
<evidence type="ECO:0000256" key="1">
    <source>
        <dbReference type="ARBA" id="ARBA00001052"/>
    </source>
</evidence>
<dbReference type="SUPFAM" id="SSF55620">
    <property type="entry name" value="Tetrahydrobiopterin biosynthesis enzymes-like"/>
    <property type="match status" value="1"/>
</dbReference>
<feature type="domain" description="GTP cyclohydrolase I" evidence="5">
    <location>
        <begin position="45"/>
        <end position="228"/>
    </location>
</feature>
<evidence type="ECO:0000256" key="4">
    <source>
        <dbReference type="ARBA" id="ARBA00022801"/>
    </source>
</evidence>
<evidence type="ECO:0000256" key="2">
    <source>
        <dbReference type="ARBA" id="ARBA00005080"/>
    </source>
</evidence>
<evidence type="ECO:0000313" key="6">
    <source>
        <dbReference type="EMBL" id="KKM98932.1"/>
    </source>
</evidence>
<sequence>MTNKITNRIHIFNDTNSNPKRWNANDNIHEFVKSSEELDEIQKNIEEHFQAILDIMSIDTINDHNTQETAKRVAKMYVREIFAGRFIPMPKVTAFPNVGGNGNSGYDQIYITGPIKIRSTCAHHFLPIIGNCWIGIKPGKEVVGLSKFNRLVDWVASRPQIQEEMTEQIADIIEEQTKPEALAVVIKAQHFCMISRGVKEHESDMTTSIMRGLMRDDASMRQEFLNLMNNMKGHGN</sequence>